<feature type="region of interest" description="Disordered" evidence="3">
    <location>
        <begin position="973"/>
        <end position="994"/>
    </location>
</feature>
<dbReference type="PANTHER" id="PTHR16305">
    <property type="entry name" value="TESTICULAR SOLUBLE ADENYLYL CYCLASE"/>
    <property type="match status" value="1"/>
</dbReference>
<dbReference type="SMART" id="SM00421">
    <property type="entry name" value="HTH_LUXR"/>
    <property type="match status" value="1"/>
</dbReference>
<feature type="region of interest" description="Disordered" evidence="3">
    <location>
        <begin position="706"/>
        <end position="726"/>
    </location>
</feature>
<dbReference type="RefSeq" id="WP_192142827.1">
    <property type="nucleotide sequence ID" value="NZ_JACYXZ010000002.1"/>
</dbReference>
<dbReference type="InterPro" id="IPR000792">
    <property type="entry name" value="Tscrpt_reg_LuxR_C"/>
</dbReference>
<evidence type="ECO:0000259" key="4">
    <source>
        <dbReference type="PROSITE" id="PS50043"/>
    </source>
</evidence>
<dbReference type="GO" id="GO:0004016">
    <property type="term" value="F:adenylate cyclase activity"/>
    <property type="evidence" value="ECO:0007669"/>
    <property type="project" value="TreeGrafter"/>
</dbReference>
<dbReference type="Pfam" id="PF13191">
    <property type="entry name" value="AAA_16"/>
    <property type="match status" value="1"/>
</dbReference>
<dbReference type="InterPro" id="IPR027417">
    <property type="entry name" value="P-loop_NTPase"/>
</dbReference>
<dbReference type="Gene3D" id="3.40.50.300">
    <property type="entry name" value="P-loop containing nucleotide triphosphate hydrolases"/>
    <property type="match status" value="1"/>
</dbReference>
<proteinExistence type="predicted"/>
<dbReference type="GO" id="GO:0003677">
    <property type="term" value="F:DNA binding"/>
    <property type="evidence" value="ECO:0007669"/>
    <property type="project" value="InterPro"/>
</dbReference>
<dbReference type="CDD" id="cd06170">
    <property type="entry name" value="LuxR_C_like"/>
    <property type="match status" value="1"/>
</dbReference>
<feature type="domain" description="HTH luxR-type" evidence="4">
    <location>
        <begin position="910"/>
        <end position="975"/>
    </location>
</feature>
<keyword evidence="2" id="KW-0067">ATP-binding</keyword>
<evidence type="ECO:0000256" key="3">
    <source>
        <dbReference type="SAM" id="MobiDB-lite"/>
    </source>
</evidence>
<dbReference type="InterPro" id="IPR016032">
    <property type="entry name" value="Sig_transdc_resp-reg_C-effctor"/>
</dbReference>
<dbReference type="Pfam" id="PF00196">
    <property type="entry name" value="GerE"/>
    <property type="match status" value="1"/>
</dbReference>
<feature type="compositionally biased region" description="Basic and acidic residues" evidence="3">
    <location>
        <begin position="715"/>
        <end position="726"/>
    </location>
</feature>
<gene>
    <name evidence="5" type="ORF">IE331_09520</name>
</gene>
<feature type="compositionally biased region" description="Basic and acidic residues" evidence="3">
    <location>
        <begin position="985"/>
        <end position="994"/>
    </location>
</feature>
<name>A0A927K3D9_9ACTN</name>
<keyword evidence="6" id="KW-1185">Reference proteome</keyword>
<dbReference type="PRINTS" id="PR00038">
    <property type="entry name" value="HTHLUXR"/>
</dbReference>
<dbReference type="GO" id="GO:0005524">
    <property type="term" value="F:ATP binding"/>
    <property type="evidence" value="ECO:0007669"/>
    <property type="project" value="UniProtKB-KW"/>
</dbReference>
<comment type="caution">
    <text evidence="5">The sequence shown here is derived from an EMBL/GenBank/DDBJ whole genome shotgun (WGS) entry which is preliminary data.</text>
</comment>
<dbReference type="AlphaFoldDB" id="A0A927K3D9"/>
<reference evidence="5" key="1">
    <citation type="submission" date="2020-09" db="EMBL/GenBank/DDBJ databases">
        <title>Nocardioides sp. strain MJB4 16S ribosomal RNA gene Genome sequencing and assembly.</title>
        <authorList>
            <person name="Kim I."/>
        </authorList>
    </citation>
    <scope>NUCLEOTIDE SEQUENCE</scope>
    <source>
        <strain evidence="5">MJB4</strain>
    </source>
</reference>
<dbReference type="SUPFAM" id="SSF52540">
    <property type="entry name" value="P-loop containing nucleoside triphosphate hydrolases"/>
    <property type="match status" value="1"/>
</dbReference>
<keyword evidence="1" id="KW-0547">Nucleotide-binding</keyword>
<dbReference type="GO" id="GO:0006355">
    <property type="term" value="P:regulation of DNA-templated transcription"/>
    <property type="evidence" value="ECO:0007669"/>
    <property type="project" value="InterPro"/>
</dbReference>
<evidence type="ECO:0000256" key="1">
    <source>
        <dbReference type="ARBA" id="ARBA00022741"/>
    </source>
</evidence>
<organism evidence="5 6">
    <name type="scientific">Nocardioides donggukensis</name>
    <dbReference type="NCBI Taxonomy" id="2774019"/>
    <lineage>
        <taxon>Bacteria</taxon>
        <taxon>Bacillati</taxon>
        <taxon>Actinomycetota</taxon>
        <taxon>Actinomycetes</taxon>
        <taxon>Propionibacteriales</taxon>
        <taxon>Nocardioidaceae</taxon>
        <taxon>Nocardioides</taxon>
    </lineage>
</organism>
<dbReference type="GO" id="GO:0005737">
    <property type="term" value="C:cytoplasm"/>
    <property type="evidence" value="ECO:0007669"/>
    <property type="project" value="TreeGrafter"/>
</dbReference>
<evidence type="ECO:0000256" key="2">
    <source>
        <dbReference type="ARBA" id="ARBA00022840"/>
    </source>
</evidence>
<dbReference type="Gene3D" id="1.10.10.10">
    <property type="entry name" value="Winged helix-like DNA-binding domain superfamily/Winged helix DNA-binding domain"/>
    <property type="match status" value="1"/>
</dbReference>
<accession>A0A927K3D9</accession>
<dbReference type="PROSITE" id="PS50043">
    <property type="entry name" value="HTH_LUXR_2"/>
    <property type="match status" value="1"/>
</dbReference>
<dbReference type="PROSITE" id="PS00622">
    <property type="entry name" value="HTH_LUXR_1"/>
    <property type="match status" value="1"/>
</dbReference>
<evidence type="ECO:0000313" key="5">
    <source>
        <dbReference type="EMBL" id="MBD8869862.1"/>
    </source>
</evidence>
<dbReference type="EMBL" id="JACYXZ010000002">
    <property type="protein sequence ID" value="MBD8869862.1"/>
    <property type="molecule type" value="Genomic_DNA"/>
</dbReference>
<sequence>MEPRSPVVGRDAERELLVSALHDSATGTPRAVLVAGEAGIGKTRLVADVADDAAADGHLVLWGRCLRFAADSSPFLPIGQVLTHWHRQAAPDERGRVLDGAQDLAAIAPALGSAPGSSQTQRLVMLVATVLERITEQTPLVLVVDDLQWADTTSLDVLAFLIGGFGPGVRISVLGTYRDTDLEDGHRLHGWLADMRRMPGVEPIRLDRLDLLDTDHLVSALQGAGGSARQAAALFARAKGNPYLTEVLLRAEGTAGSLTGGARELPEVLLASWHRLSPEARALMQWIAVGGRPVELGVLERLARGRDLSVSRVRTCLEEARAEGIVRLTPTGDVWFHHPLLAEVIGGTVAPSDLRRLHGEYIEILEDAGSVPEHSRATHLALHHAAAGNTDEALRWSLRAAAAALELRALAEEAEHLQRACRLWPDAGPDARAEAGDLVQLLIRASDSARCSGADVAAVRLREQALSLVDQHEEPELAVKLRLPLTWLRIVSGLDLEPWPRVEPVAETLALVRDRPASPEKARALSALALVLMWFDDPDAPVLSEESVRMARSVGSPSAVAGALAIRAQIRAGTPEGLADAEEALDLAWQVGDPRQIGLVAVWHAHALASLGRLADATDRSLAAFGRMLDRGWFHDAAYGIGADPARWLCELGRWTEAGAHLRVLMSRRQAPGPAATARGVAAILAYRSGDLPTARAHMARARELSPGFPTEDEPDRRAALEEARSEGDNEGVLYLVESWMPHTLEPELQWTGELLLRAARAAGDVAAQPGRRASVAAQLARIEELAGDRAREIRDCAGDDPMLRAVGRLYLAESARCRDDRGRVVEQWVTAVEACRAAHLRWDEALATYRLGEALLTRGGSRARAAESLRTAAALAAEMGAAPLLDDVRALAGQAHVSLDQPGADLDAAADAWPHLTAREKEVLAHLGAGRTYAEIADALVISPKTVSVHVSNLLRKTGTTSRIELTDLARRRASGTVPRQRTRTAERRAGSP</sequence>
<dbReference type="InterPro" id="IPR041664">
    <property type="entry name" value="AAA_16"/>
</dbReference>
<dbReference type="InterPro" id="IPR036388">
    <property type="entry name" value="WH-like_DNA-bd_sf"/>
</dbReference>
<dbReference type="Proteomes" id="UP000616839">
    <property type="component" value="Unassembled WGS sequence"/>
</dbReference>
<evidence type="ECO:0000313" key="6">
    <source>
        <dbReference type="Proteomes" id="UP000616839"/>
    </source>
</evidence>
<protein>
    <submittedName>
        <fullName evidence="5">AAA family ATPase</fullName>
    </submittedName>
</protein>
<dbReference type="SUPFAM" id="SSF46894">
    <property type="entry name" value="C-terminal effector domain of the bipartite response regulators"/>
    <property type="match status" value="1"/>
</dbReference>
<dbReference type="PANTHER" id="PTHR16305:SF28">
    <property type="entry name" value="GUANYLATE CYCLASE DOMAIN-CONTAINING PROTEIN"/>
    <property type="match status" value="1"/>
</dbReference>